<protein>
    <submittedName>
        <fullName evidence="1">Uncharacterized protein</fullName>
    </submittedName>
</protein>
<organism evidence="1">
    <name type="scientific">Rhizophora mucronata</name>
    <name type="common">Asiatic mangrove</name>
    <dbReference type="NCBI Taxonomy" id="61149"/>
    <lineage>
        <taxon>Eukaryota</taxon>
        <taxon>Viridiplantae</taxon>
        <taxon>Streptophyta</taxon>
        <taxon>Embryophyta</taxon>
        <taxon>Tracheophyta</taxon>
        <taxon>Spermatophyta</taxon>
        <taxon>Magnoliopsida</taxon>
        <taxon>eudicotyledons</taxon>
        <taxon>Gunneridae</taxon>
        <taxon>Pentapetalae</taxon>
        <taxon>rosids</taxon>
        <taxon>fabids</taxon>
        <taxon>Malpighiales</taxon>
        <taxon>Rhizophoraceae</taxon>
        <taxon>Rhizophora</taxon>
    </lineage>
</organism>
<evidence type="ECO:0000313" key="1">
    <source>
        <dbReference type="EMBL" id="MBX74349.1"/>
    </source>
</evidence>
<reference evidence="1" key="1">
    <citation type="submission" date="2018-02" db="EMBL/GenBank/DDBJ databases">
        <title>Rhizophora mucronata_Transcriptome.</title>
        <authorList>
            <person name="Meera S.P."/>
            <person name="Sreeshan A."/>
            <person name="Augustine A."/>
        </authorList>
    </citation>
    <scope>NUCLEOTIDE SEQUENCE</scope>
    <source>
        <tissue evidence="1">Leaf</tissue>
    </source>
</reference>
<accession>A0A2P2R4Y5</accession>
<name>A0A2P2R4Y5_RHIMU</name>
<sequence>MLYYVSIAHSH</sequence>
<proteinExistence type="predicted"/>
<dbReference type="EMBL" id="GGEC01093865">
    <property type="protein sequence ID" value="MBX74349.1"/>
    <property type="molecule type" value="Transcribed_RNA"/>
</dbReference>